<dbReference type="PANTHER" id="PTHR43193">
    <property type="match status" value="1"/>
</dbReference>
<dbReference type="Pfam" id="PF04432">
    <property type="entry name" value="FrhB_FdhB_C"/>
    <property type="match status" value="1"/>
</dbReference>
<dbReference type="InterPro" id="IPR007516">
    <property type="entry name" value="Co_F420_Hydgase/DH_bsu_N"/>
</dbReference>
<feature type="domain" description="Coenzyme F420 hydrogenase/dehydrogenase beta subunit C-terminal" evidence="2">
    <location>
        <begin position="92"/>
        <end position="248"/>
    </location>
</feature>
<dbReference type="EMBL" id="QSSQ01000011">
    <property type="protein sequence ID" value="RGM03972.1"/>
    <property type="molecule type" value="Genomic_DNA"/>
</dbReference>
<organism evidence="3 4">
    <name type="scientific">Hungatella hathewayi</name>
    <dbReference type="NCBI Taxonomy" id="154046"/>
    <lineage>
        <taxon>Bacteria</taxon>
        <taxon>Bacillati</taxon>
        <taxon>Bacillota</taxon>
        <taxon>Clostridia</taxon>
        <taxon>Lachnospirales</taxon>
        <taxon>Lachnospiraceae</taxon>
        <taxon>Hungatella</taxon>
    </lineage>
</organism>
<dbReference type="Proteomes" id="UP000261257">
    <property type="component" value="Unassembled WGS sequence"/>
</dbReference>
<evidence type="ECO:0000259" key="1">
    <source>
        <dbReference type="Pfam" id="PF04422"/>
    </source>
</evidence>
<evidence type="ECO:0000313" key="4">
    <source>
        <dbReference type="Proteomes" id="UP000261257"/>
    </source>
</evidence>
<accession>A0A3E4U7C8</accession>
<dbReference type="AlphaFoldDB" id="A0A3E4U7C8"/>
<dbReference type="RefSeq" id="WP_117624571.1">
    <property type="nucleotide sequence ID" value="NZ_QRQF01000015.1"/>
</dbReference>
<dbReference type="Pfam" id="PF04422">
    <property type="entry name" value="FrhB_FdhB_N"/>
    <property type="match status" value="1"/>
</dbReference>
<dbReference type="InterPro" id="IPR007525">
    <property type="entry name" value="FrhB_FdhB_C"/>
</dbReference>
<gene>
    <name evidence="3" type="ORF">DXC39_13210</name>
</gene>
<dbReference type="PANTHER" id="PTHR43193:SF2">
    <property type="entry name" value="POLYFERREDOXIN PROTEIN FWDF"/>
    <property type="match status" value="1"/>
</dbReference>
<name>A0A3E4U7C8_9FIRM</name>
<proteinExistence type="predicted"/>
<feature type="domain" description="Coenzyme F420 hydrogenase/dehydrogenase beta subunit N-terminal" evidence="1">
    <location>
        <begin position="5"/>
        <end position="72"/>
    </location>
</feature>
<dbReference type="InterPro" id="IPR052977">
    <property type="entry name" value="Polyferredoxin-like_ET"/>
</dbReference>
<reference evidence="3 4" key="1">
    <citation type="submission" date="2018-08" db="EMBL/GenBank/DDBJ databases">
        <title>A genome reference for cultivated species of the human gut microbiota.</title>
        <authorList>
            <person name="Zou Y."/>
            <person name="Xue W."/>
            <person name="Luo G."/>
        </authorList>
    </citation>
    <scope>NUCLEOTIDE SEQUENCE [LARGE SCALE GENOMIC DNA]</scope>
    <source>
        <strain evidence="3 4">TF05-11AC</strain>
    </source>
</reference>
<evidence type="ECO:0000313" key="3">
    <source>
        <dbReference type="EMBL" id="RGM03972.1"/>
    </source>
</evidence>
<comment type="caution">
    <text evidence="3">The sequence shown here is derived from an EMBL/GenBank/DDBJ whole genome shotgun (WGS) entry which is preliminary data.</text>
</comment>
<sequence>MDTIVYAGRIKDREALNNSSSGGAFTALTDPFIRAGNAVLCAAYSYEHHQTEFRLIHSIEERDKSRGSMYMQSYTGGSWKDAFAWLKQNPEKKLMYVGLGCQAAGFIRFAELQGIRDRIVVIDIICHGTPSPMIWKEYACSLEKKGKMSHLNFRDKRKGWNNSVAITQINGKEVSLKKYRKIYSDRYSLRRSCSNCPYTTTDRYTDITIGDFWHLEKSLPDFFDDLGTSLFLIHTNIGKQLFEDIKPSLEYRQSNLVDCWQINLERPTKDSKKRNVFWHDYYKYGIDYVMNKYGTVPILRRIKRRIRCACRIKIR</sequence>
<evidence type="ECO:0000259" key="2">
    <source>
        <dbReference type="Pfam" id="PF04432"/>
    </source>
</evidence>
<protein>
    <submittedName>
        <fullName evidence="3">Uncharacterized protein</fullName>
    </submittedName>
</protein>